<sequence>MKKLITTVLCSAVAGLTIFSAPKIAGQAYAQSQYAYTTVSTQSSSISYADEIDEMVETGTFDSSSLTKEQIALINKKYGEDPQAIQELQKKSDSIKNPSLASIDTSIYAHDAQFKGYDIINGIDISRWQGNIDWKKVKADGINFALIRVALRTTESGVLEADALYKENIEGALAAGLDVGVYVYSQAITTAEARAEANYTMKLIKGYNIKLPVVMDYEYYINHSGRLARANLSPAAATTICTAFCEEVEKNNYTAMVYANKSLLTDDVYADVLAKRFPIWLAQYPGWDSVTNSVHASYEGKYSYWQYTSSGSVAGISGNVDMNFRYIKKPEAVKNLHITSTSMQKVSLKWDKVPYVYGYKIYRLDKSTNTYKHVGTTVGASNTSFTNKGLEVETLYSYKVLAFYGTNSGAYNGGESNIVHAATQEKNIDKVSIAKRAKDSLTLEWTPQTEVSGYHIVRFNPATGKYKTVAYVKGAKNNTYTDTKLASGTTYTYKVRAYFEEGSRRAFFKYSSSINGNTRPGQATGVTASSTKNTVTVKWNGQINVAGYIVYRLNDNGKWVRVKTITNKNTTSYTDKKLSGNTIYKYCVVAYYKKSGNNVRTDRSKTVSIMTKPANARSVSVIPSKNNSVSISWKSSKNISGYLVYMKNGTTGSSWKRIAKLSSDKTSWTQKGLSANGTYKFKVKTYYRGNGATSISDAATITVKIPPKKVTGVAVNSYGSKQLMTWKAQTDADGYYIYRYTNKTKKYTKLKTITNSAASSYIINEAGSSKYSYCIVAYNKSNGKAYKGTRSALTASKKGSQKMQVICSVLNVRKGPGTGYDIIQTVSYGTELTLKGLYQDWYQISFTKDGRTYNGYVSAAYVKLK</sequence>
<feature type="domain" description="Fibronectin type-III" evidence="5">
    <location>
        <begin position="332"/>
        <end position="426"/>
    </location>
</feature>
<dbReference type="Pfam" id="PF08239">
    <property type="entry name" value="SH3_3"/>
    <property type="match status" value="1"/>
</dbReference>
<feature type="domain" description="SH3b" evidence="6">
    <location>
        <begin position="800"/>
        <end position="865"/>
    </location>
</feature>
<keyword evidence="4" id="KW-0732">Signal</keyword>
<dbReference type="GO" id="GO:0016052">
    <property type="term" value="P:carbohydrate catabolic process"/>
    <property type="evidence" value="ECO:0007669"/>
    <property type="project" value="TreeGrafter"/>
</dbReference>
<dbReference type="InterPro" id="IPR017853">
    <property type="entry name" value="GH"/>
</dbReference>
<protein>
    <submittedName>
        <fullName evidence="7">Fibronectin type III domain-containing protein</fullName>
    </submittedName>
</protein>
<dbReference type="PROSITE" id="PS50853">
    <property type="entry name" value="FN3"/>
    <property type="match status" value="3"/>
</dbReference>
<evidence type="ECO:0000259" key="6">
    <source>
        <dbReference type="PROSITE" id="PS51781"/>
    </source>
</evidence>
<evidence type="ECO:0000313" key="8">
    <source>
        <dbReference type="Proteomes" id="UP000615234"/>
    </source>
</evidence>
<dbReference type="Pfam" id="PF00041">
    <property type="entry name" value="fn3"/>
    <property type="match status" value="2"/>
</dbReference>
<dbReference type="InterPro" id="IPR003646">
    <property type="entry name" value="SH3-like_bac-type"/>
</dbReference>
<reference evidence="7 8" key="1">
    <citation type="submission" date="2020-08" db="EMBL/GenBank/DDBJ databases">
        <title>Genome public.</title>
        <authorList>
            <person name="Liu C."/>
            <person name="Sun Q."/>
        </authorList>
    </citation>
    <scope>NUCLEOTIDE SEQUENCE [LARGE SCALE GENOMIC DNA]</scope>
    <source>
        <strain evidence="7 8">NSJ-10</strain>
    </source>
</reference>
<dbReference type="GO" id="GO:0016998">
    <property type="term" value="P:cell wall macromolecule catabolic process"/>
    <property type="evidence" value="ECO:0007669"/>
    <property type="project" value="InterPro"/>
</dbReference>
<dbReference type="PANTHER" id="PTHR34135">
    <property type="entry name" value="LYSOZYME"/>
    <property type="match status" value="1"/>
</dbReference>
<dbReference type="AlphaFoldDB" id="A0A8I0AIX3"/>
<evidence type="ECO:0000313" key="7">
    <source>
        <dbReference type="EMBL" id="MBC5661756.1"/>
    </source>
</evidence>
<proteinExistence type="inferred from homology"/>
<evidence type="ECO:0000256" key="3">
    <source>
        <dbReference type="ARBA" id="ARBA00023295"/>
    </source>
</evidence>
<dbReference type="PROSITE" id="PS51781">
    <property type="entry name" value="SH3B"/>
    <property type="match status" value="1"/>
</dbReference>
<dbReference type="SMART" id="SM00641">
    <property type="entry name" value="Glyco_25"/>
    <property type="match status" value="1"/>
</dbReference>
<dbReference type="InterPro" id="IPR036116">
    <property type="entry name" value="FN3_sf"/>
</dbReference>
<accession>A0A8I0AIX3</accession>
<keyword evidence="2" id="KW-0378">Hydrolase</keyword>
<evidence type="ECO:0000256" key="2">
    <source>
        <dbReference type="ARBA" id="ARBA00022801"/>
    </source>
</evidence>
<feature type="chain" id="PRO_5039678671" evidence="4">
    <location>
        <begin position="26"/>
        <end position="865"/>
    </location>
</feature>
<evidence type="ECO:0000256" key="4">
    <source>
        <dbReference type="SAM" id="SignalP"/>
    </source>
</evidence>
<dbReference type="SUPFAM" id="SSF49265">
    <property type="entry name" value="Fibronectin type III"/>
    <property type="match status" value="2"/>
</dbReference>
<evidence type="ECO:0000259" key="5">
    <source>
        <dbReference type="PROSITE" id="PS50853"/>
    </source>
</evidence>
<dbReference type="SMART" id="SM00060">
    <property type="entry name" value="FN3"/>
    <property type="match status" value="5"/>
</dbReference>
<dbReference type="GO" id="GO:0009253">
    <property type="term" value="P:peptidoglycan catabolic process"/>
    <property type="evidence" value="ECO:0007669"/>
    <property type="project" value="InterPro"/>
</dbReference>
<dbReference type="SUPFAM" id="SSF51445">
    <property type="entry name" value="(Trans)glycosidases"/>
    <property type="match status" value="1"/>
</dbReference>
<dbReference type="PROSITE" id="PS51904">
    <property type="entry name" value="GLYCOSYL_HYDROL_F25_2"/>
    <property type="match status" value="1"/>
</dbReference>
<keyword evidence="3" id="KW-0326">Glycosidase</keyword>
<dbReference type="Gene3D" id="2.30.30.40">
    <property type="entry name" value="SH3 Domains"/>
    <property type="match status" value="1"/>
</dbReference>
<evidence type="ECO:0000256" key="1">
    <source>
        <dbReference type="ARBA" id="ARBA00010646"/>
    </source>
</evidence>
<dbReference type="CDD" id="cd00063">
    <property type="entry name" value="FN3"/>
    <property type="match status" value="4"/>
</dbReference>
<feature type="domain" description="Fibronectin type-III" evidence="5">
    <location>
        <begin position="427"/>
        <end position="521"/>
    </location>
</feature>
<dbReference type="RefSeq" id="WP_186847293.1">
    <property type="nucleotide sequence ID" value="NZ_JACOOX010000001.1"/>
</dbReference>
<dbReference type="Pfam" id="PF01183">
    <property type="entry name" value="Glyco_hydro_25"/>
    <property type="match status" value="1"/>
</dbReference>
<feature type="domain" description="Fibronectin type-III" evidence="5">
    <location>
        <begin position="612"/>
        <end position="706"/>
    </location>
</feature>
<keyword evidence="8" id="KW-1185">Reference proteome</keyword>
<name>A0A8I0AIX3_9FIRM</name>
<organism evidence="7 8">
    <name type="scientific">Coprococcus hominis</name>
    <name type="common">ex Liu et al. 2022</name>
    <dbReference type="NCBI Taxonomy" id="2763039"/>
    <lineage>
        <taxon>Bacteria</taxon>
        <taxon>Bacillati</taxon>
        <taxon>Bacillota</taxon>
        <taxon>Clostridia</taxon>
        <taxon>Lachnospirales</taxon>
        <taxon>Lachnospiraceae</taxon>
        <taxon>Coprococcus</taxon>
    </lineage>
</organism>
<dbReference type="Gene3D" id="2.60.40.10">
    <property type="entry name" value="Immunoglobulins"/>
    <property type="match status" value="5"/>
</dbReference>
<dbReference type="Gene3D" id="3.20.20.80">
    <property type="entry name" value="Glycosidases"/>
    <property type="match status" value="1"/>
</dbReference>
<dbReference type="PANTHER" id="PTHR34135:SF2">
    <property type="entry name" value="LYSOZYME"/>
    <property type="match status" value="1"/>
</dbReference>
<feature type="signal peptide" evidence="4">
    <location>
        <begin position="1"/>
        <end position="25"/>
    </location>
</feature>
<dbReference type="InterPro" id="IPR018077">
    <property type="entry name" value="Glyco_hydro_fam25_subgr"/>
</dbReference>
<dbReference type="EMBL" id="JACOOX010000001">
    <property type="protein sequence ID" value="MBC5661756.1"/>
    <property type="molecule type" value="Genomic_DNA"/>
</dbReference>
<dbReference type="CDD" id="cd06414">
    <property type="entry name" value="GH25_LytC-like"/>
    <property type="match status" value="1"/>
</dbReference>
<dbReference type="InterPro" id="IPR002053">
    <property type="entry name" value="Glyco_hydro_25"/>
</dbReference>
<dbReference type="InterPro" id="IPR003961">
    <property type="entry name" value="FN3_dom"/>
</dbReference>
<comment type="caution">
    <text evidence="7">The sequence shown here is derived from an EMBL/GenBank/DDBJ whole genome shotgun (WGS) entry which is preliminary data.</text>
</comment>
<dbReference type="Proteomes" id="UP000615234">
    <property type="component" value="Unassembled WGS sequence"/>
</dbReference>
<dbReference type="InterPro" id="IPR013783">
    <property type="entry name" value="Ig-like_fold"/>
</dbReference>
<dbReference type="GO" id="GO:0003796">
    <property type="term" value="F:lysozyme activity"/>
    <property type="evidence" value="ECO:0007669"/>
    <property type="project" value="InterPro"/>
</dbReference>
<comment type="similarity">
    <text evidence="1">Belongs to the glycosyl hydrolase 25 family.</text>
</comment>
<gene>
    <name evidence="7" type="ORF">H8S09_02410</name>
</gene>